<keyword evidence="4" id="KW-0677">Repeat</keyword>
<evidence type="ECO:0000256" key="2">
    <source>
        <dbReference type="ARBA" id="ARBA00022490"/>
    </source>
</evidence>
<evidence type="ECO:0000256" key="6">
    <source>
        <dbReference type="ARBA" id="ARBA00022806"/>
    </source>
</evidence>
<evidence type="ECO:0000256" key="5">
    <source>
        <dbReference type="ARBA" id="ARBA00022771"/>
    </source>
</evidence>
<organism evidence="12 13">
    <name type="scientific">Xylona heveae (strain CBS 132557 / TC161)</name>
    <dbReference type="NCBI Taxonomy" id="1328760"/>
    <lineage>
        <taxon>Eukaryota</taxon>
        <taxon>Fungi</taxon>
        <taxon>Dikarya</taxon>
        <taxon>Ascomycota</taxon>
        <taxon>Pezizomycotina</taxon>
        <taxon>Xylonomycetes</taxon>
        <taxon>Xylonales</taxon>
        <taxon>Xylonaceae</taxon>
        <taxon>Xylona</taxon>
    </lineage>
</organism>
<dbReference type="InterPro" id="IPR046439">
    <property type="entry name" value="ZF_RZ_dom"/>
</dbReference>
<accession>A0A164ZXC5</accession>
<reference evidence="12 13" key="1">
    <citation type="journal article" date="2016" name="Fungal Biol.">
        <title>The genome of Xylona heveae provides a window into fungal endophytism.</title>
        <authorList>
            <person name="Gazis R."/>
            <person name="Kuo A."/>
            <person name="Riley R."/>
            <person name="LaButti K."/>
            <person name="Lipzen A."/>
            <person name="Lin J."/>
            <person name="Amirebrahimi M."/>
            <person name="Hesse C.N."/>
            <person name="Spatafora J.W."/>
            <person name="Henrissat B."/>
            <person name="Hainaut M."/>
            <person name="Grigoriev I.V."/>
            <person name="Hibbett D.S."/>
        </authorList>
    </citation>
    <scope>NUCLEOTIDE SEQUENCE [LARGE SCALE GENOMIC DNA]</scope>
    <source>
        <strain evidence="12 13">TC161</strain>
    </source>
</reference>
<name>A0A164ZXC5_XYLHT</name>
<evidence type="ECO:0000256" key="3">
    <source>
        <dbReference type="ARBA" id="ARBA00022723"/>
    </source>
</evidence>
<feature type="domain" description="C3H1-type" evidence="10">
    <location>
        <begin position="1"/>
        <end position="28"/>
    </location>
</feature>
<dbReference type="STRING" id="1328760.A0A164ZXC5"/>
<dbReference type="SUPFAM" id="SSF52540">
    <property type="entry name" value="P-loop containing nucleoside triphosphate hydrolases"/>
    <property type="match status" value="1"/>
</dbReference>
<dbReference type="Proteomes" id="UP000076632">
    <property type="component" value="Unassembled WGS sequence"/>
</dbReference>
<keyword evidence="6 12" id="KW-0347">Helicase</keyword>
<dbReference type="CDD" id="cd17936">
    <property type="entry name" value="EEXXEc_NFX1"/>
    <property type="match status" value="1"/>
</dbReference>
<dbReference type="Pfam" id="PF13087">
    <property type="entry name" value="AAA_12"/>
    <property type="match status" value="1"/>
</dbReference>
<keyword evidence="3 9" id="KW-0479">Metal-binding</keyword>
<evidence type="ECO:0000259" key="10">
    <source>
        <dbReference type="PROSITE" id="PS50103"/>
    </source>
</evidence>
<evidence type="ECO:0000313" key="12">
    <source>
        <dbReference type="EMBL" id="KZF19655.1"/>
    </source>
</evidence>
<evidence type="ECO:0000256" key="1">
    <source>
        <dbReference type="ARBA" id="ARBA00004496"/>
    </source>
</evidence>
<dbReference type="InterPro" id="IPR027417">
    <property type="entry name" value="P-loop_NTPase"/>
</dbReference>
<keyword evidence="6 12" id="KW-0067">ATP-binding</keyword>
<dbReference type="InterPro" id="IPR047187">
    <property type="entry name" value="SF1_C_Upf1"/>
</dbReference>
<dbReference type="InterPro" id="IPR000967">
    <property type="entry name" value="Znf_NFX1"/>
</dbReference>
<dbReference type="InParanoid" id="A0A164ZXC5"/>
<dbReference type="EMBL" id="KV407465">
    <property type="protein sequence ID" value="KZF19655.1"/>
    <property type="molecule type" value="Genomic_DNA"/>
</dbReference>
<dbReference type="RefSeq" id="XP_018185210.1">
    <property type="nucleotide sequence ID" value="XM_018330647.1"/>
</dbReference>
<keyword evidence="8" id="KW-0391">Immunity</keyword>
<dbReference type="Pfam" id="PF20173">
    <property type="entry name" value="ZnF_RZ-type"/>
    <property type="match status" value="1"/>
</dbReference>
<dbReference type="GO" id="GO:0031048">
    <property type="term" value="P:regulatory ncRNA-mediated heterochromatin formation"/>
    <property type="evidence" value="ECO:0007669"/>
    <property type="project" value="TreeGrafter"/>
</dbReference>
<dbReference type="PROSITE" id="PS50103">
    <property type="entry name" value="ZF_C3H1"/>
    <property type="match status" value="1"/>
</dbReference>
<dbReference type="GO" id="GO:0004386">
    <property type="term" value="F:helicase activity"/>
    <property type="evidence" value="ECO:0007669"/>
    <property type="project" value="UniProtKB-KW"/>
</dbReference>
<dbReference type="GeneID" id="28895784"/>
<dbReference type="Pfam" id="PF25396">
    <property type="entry name" value="ZNFX1"/>
    <property type="match status" value="1"/>
</dbReference>
<dbReference type="PANTHER" id="PTHR10887">
    <property type="entry name" value="DNA2/NAM7 HELICASE FAMILY"/>
    <property type="match status" value="1"/>
</dbReference>
<keyword evidence="6 12" id="KW-0378">Hydrolase</keyword>
<dbReference type="PROSITE" id="PS51981">
    <property type="entry name" value="ZF_RZ"/>
    <property type="match status" value="1"/>
</dbReference>
<evidence type="ECO:0000256" key="4">
    <source>
        <dbReference type="ARBA" id="ARBA00022737"/>
    </source>
</evidence>
<proteinExistence type="predicted"/>
<dbReference type="GO" id="GO:0005737">
    <property type="term" value="C:cytoplasm"/>
    <property type="evidence" value="ECO:0007669"/>
    <property type="project" value="UniProtKB-SubCell"/>
</dbReference>
<keyword evidence="5 9" id="KW-0863">Zinc-finger</keyword>
<evidence type="ECO:0000256" key="8">
    <source>
        <dbReference type="ARBA" id="ARBA00022859"/>
    </source>
</evidence>
<dbReference type="InterPro" id="IPR045055">
    <property type="entry name" value="DNA2/NAM7-like"/>
</dbReference>
<dbReference type="Gene3D" id="3.40.50.300">
    <property type="entry name" value="P-loop containing nucleotide triphosphate hydrolases"/>
    <property type="match status" value="2"/>
</dbReference>
<feature type="zinc finger region" description="C3H1-type" evidence="9">
    <location>
        <begin position="1"/>
        <end position="28"/>
    </location>
</feature>
<sequence length="1928" mass="215748">MTNQKICFNFARDGKCRFRYCKFSHDVAGRINSNRRTEQKPEPPSSERDFRAWRKGIPLQISDARPLGSQLGSFFKEARRLIEEDDGILQEVIRSLSGEMGLKRIKELVQRDFDKMSSSEKSTAFINQMLPFFETVTHRYVLDSLILEQAVGTIYNVLFGMSGSRAVVLLGFLADVLQSESERMTDVEISHLEISLLVFRQIVELNSVAFANNALESVAVKFETIFKDLSLSQTTSSLHDARIHLERILRRLDIGSTLPVADDIRQIAREKNSIPSFIAKCDTPGGRHDNDSADICDIKIMPTFKEIMSIRSEYLPVKDPGQWHIGGLAGLLDRNFRLLREDTVGQLRDAVHILLRPSKNQAVRTNQLKTYAYRNICVVALHFDRFAGLQFVVQFSQPANVQSMSTQQRQEWWQQSKRLQAGALVCLAETGGDDSGNAIFCTIAEAPRSRPSQPQPKNLASLWEKRDNATVTLDMVEPKDDDVQYILNRYRPRGALSSLSLVEFPGILLAAFEPTLRALQRMKRSADLPFSKLLAPMDAGEKIENAEVLQPPAYATRPGFRFDLSSLMKDGTRLEISPDQPVDIKKLQDHSTLDNAQAVALVNALQRSIGLIQGPPGTGKSYTGVALIEVLLANRAKAGAHIGPIICVCYTNHALDQLLEDLLTKNITTQIIRIGAQSKSELVDPYNLRKLVAKATKTKAEKQVQWQFHKKLDELEDGFKNLRLDSEGSYGNLKFFLRRSSPRHYSQLFAKDKEGFAEVEAKRGSKFKQWINAGGRSFKKVPRSIAVLQDVHLDETSAEERKILYNDWLTKNRVELHANAKDLLQEQRKSKEWLNNINNEVDFRCLREAHVVGVTTTGLARNLRMLQRLKPKVVLCEEAGEVLEAHLLTALLPSVEHAILIGDHMQLRPQVQDFNLSREDHKGGEKYSLDTSLFERLVDPDDSSGVRIPFSTLQTQRRMHPSIAQLVRDTLYPCLEDSPFVSEYPEVFGMRRRLFWLDHQRPEGNTSSKDAGGTSYWNEHEIEMTTALVNHLIRQGSYQSGDIAVLTPYLGQLHRLRRKLSGSVAIVLGERDQEELDKAGLNADDAGQHAPIAKASVLQTLRVATIDNFQGEEAKVVVISLVRSNEQKNCGFLRTSNRINVLLSRAKYGMYIIGNSSTSSHVPMWADVINILQRNGNFGNSLDLQCPRHPDTPISVSDPDHFVQFSPEGGCNQRCVNRLKCGHACKQKCHSAILHDAVYCQEKCLRQLKGCDHPCPKFCGDSCPKACQVKVYQADRRLGCGHLAQDLPCWQAQEPSLVLCSQPVQKQVTACNHALTLACHINVCSPKFRCSALCQSTLPCGHTCKRSCSNCTVRKADNTVNVDHGICLQKCGRQYSTCAHVCRTLCHGSDPCPPCQADCDVQCAHSKCSKKCCEPCAPCAESKCLSSCPHSECSLPCAAPCDNIPCSRRCEKLLSCGHQCPSVCGETCPLPVFCQICANQGIKDREVDFILSQSYHEINLDENPCIFPRCGHFLTVESMDGQMDMKKYYLMDDADEKPIAIASSSEPFSVDDIKRCATCRGSLRDISRYGRLVRRAILDESTKKFILYVNREYVPLAQDLQRHLGSLQAIERGTGMLLSSILLVLQEENNNTVRIDGSLHDQFKLMDGLVRKYCPKRWDALSKLRGRIVRYYRAVEVEEQPFNRVRDLVEAVRRTKQVTGKFEFDETILQTKGLLLAAALLIRLDIALLGDFLSLCNKQWNTIGSMTGCELSVNLQANMTACKALIDMAAKSNRVPQQVEGSIFLAQLCALQRPYLSDLKDSEQYLEQGRNALATARDLCRRYPGQTSGLSGEIDNAEKMLSGSTFYTAVTNEERAAVIAAMAREFRGTGHWYYCQNGHPFTIGECGGAVQLSTCPECGAPVGGEDHRTADGVTRAGDLEDQLTRLAI</sequence>
<evidence type="ECO:0000313" key="13">
    <source>
        <dbReference type="Proteomes" id="UP000076632"/>
    </source>
</evidence>
<dbReference type="InterPro" id="IPR041679">
    <property type="entry name" value="DNA2/NAM7-like_C"/>
</dbReference>
<comment type="subcellular location">
    <subcellularLocation>
        <location evidence="1">Cytoplasm</location>
    </subcellularLocation>
</comment>
<evidence type="ECO:0000256" key="7">
    <source>
        <dbReference type="ARBA" id="ARBA00022833"/>
    </source>
</evidence>
<dbReference type="PANTHER" id="PTHR10887:SF445">
    <property type="entry name" value="NFX1-TYPE ZINC FINGER-CONTAINING PROTEIN 1"/>
    <property type="match status" value="1"/>
</dbReference>
<keyword evidence="13" id="KW-1185">Reference proteome</keyword>
<dbReference type="GO" id="GO:0008270">
    <property type="term" value="F:zinc ion binding"/>
    <property type="evidence" value="ECO:0007669"/>
    <property type="project" value="UniProtKB-KW"/>
</dbReference>
<keyword evidence="2" id="KW-0963">Cytoplasm</keyword>
<dbReference type="InterPro" id="IPR041677">
    <property type="entry name" value="DNA2/NAM7_AAA_11"/>
</dbReference>
<dbReference type="InterPro" id="IPR000571">
    <property type="entry name" value="Znf_CCCH"/>
</dbReference>
<evidence type="ECO:0000259" key="11">
    <source>
        <dbReference type="PROSITE" id="PS51981"/>
    </source>
</evidence>
<dbReference type="OMA" id="APCQEPC"/>
<dbReference type="FunFam" id="3.40.50.300:FF:001660">
    <property type="entry name" value="NF-X1 finger and helicase protein, putative"/>
    <property type="match status" value="1"/>
</dbReference>
<dbReference type="GO" id="GO:0002376">
    <property type="term" value="P:immune system process"/>
    <property type="evidence" value="ECO:0007669"/>
    <property type="project" value="UniProtKB-KW"/>
</dbReference>
<feature type="domain" description="RZ-type" evidence="11">
    <location>
        <begin position="1850"/>
        <end position="1925"/>
    </location>
</feature>
<dbReference type="OrthoDB" id="2423195at2759"/>
<dbReference type="SMART" id="SM00438">
    <property type="entry name" value="ZnF_NFX"/>
    <property type="match status" value="4"/>
</dbReference>
<dbReference type="InterPro" id="IPR057373">
    <property type="entry name" value="ZNFX1"/>
</dbReference>
<keyword evidence="6 12" id="KW-0547">Nucleotide-binding</keyword>
<protein>
    <submittedName>
        <fullName evidence="12">Putative NF-X1 finger and helicase domain protein</fullName>
    </submittedName>
</protein>
<keyword evidence="7 9" id="KW-0862">Zinc</keyword>
<dbReference type="CDD" id="cd18808">
    <property type="entry name" value="SF1_C_Upf1"/>
    <property type="match status" value="1"/>
</dbReference>
<dbReference type="GO" id="GO:0031380">
    <property type="term" value="C:nuclear RNA-directed RNA polymerase complex"/>
    <property type="evidence" value="ECO:0007669"/>
    <property type="project" value="TreeGrafter"/>
</dbReference>
<dbReference type="Pfam" id="PF13086">
    <property type="entry name" value="AAA_11"/>
    <property type="match status" value="1"/>
</dbReference>
<gene>
    <name evidence="12" type="ORF">L228DRAFT_233760</name>
</gene>
<evidence type="ECO:0000256" key="9">
    <source>
        <dbReference type="PROSITE-ProRule" id="PRU00723"/>
    </source>
</evidence>
<dbReference type="CDD" id="cd06008">
    <property type="entry name" value="NF-X1-zinc-finger"/>
    <property type="match status" value="1"/>
</dbReference>